<dbReference type="Proteomes" id="UP000798488">
    <property type="component" value="Unassembled WGS sequence"/>
</dbReference>
<dbReference type="EMBL" id="LSRS01000002">
    <property type="protein sequence ID" value="KAF1085917.1"/>
    <property type="molecule type" value="Genomic_DNA"/>
</dbReference>
<evidence type="ECO:0000313" key="2">
    <source>
        <dbReference type="Proteomes" id="UP000798488"/>
    </source>
</evidence>
<evidence type="ECO:0000313" key="1">
    <source>
        <dbReference type="EMBL" id="KAF1085917.1"/>
    </source>
</evidence>
<gene>
    <name evidence="1" type="ORF">SPSYN_00652</name>
</gene>
<dbReference type="InterPro" id="IPR023430">
    <property type="entry name" value="Pept_HybD-like_dom_sf"/>
</dbReference>
<proteinExistence type="predicted"/>
<keyword evidence="2" id="KW-1185">Reference proteome</keyword>
<dbReference type="SUPFAM" id="SSF53163">
    <property type="entry name" value="HybD-like"/>
    <property type="match status" value="1"/>
</dbReference>
<evidence type="ECO:0008006" key="3">
    <source>
        <dbReference type="Google" id="ProtNLM"/>
    </source>
</evidence>
<organism evidence="1 2">
    <name type="scientific">Sporotomaculum syntrophicum</name>
    <dbReference type="NCBI Taxonomy" id="182264"/>
    <lineage>
        <taxon>Bacteria</taxon>
        <taxon>Bacillati</taxon>
        <taxon>Bacillota</taxon>
        <taxon>Clostridia</taxon>
        <taxon>Eubacteriales</taxon>
        <taxon>Desulfallaceae</taxon>
        <taxon>Sporotomaculum</taxon>
    </lineage>
</organism>
<dbReference type="Pfam" id="PF06866">
    <property type="entry name" value="DUF1256"/>
    <property type="match status" value="1"/>
</dbReference>
<sequence length="199" mass="21822">MAIANQALNNPLKSRVSIEDPQAAEKIFIAVMDKFAQYNVYQHRPVVIICIGTDRSTGDCLGPLVGTKLYCQHNNFFELYGNLEQPVHAGNLQEYLNLIQQKHTNPFIIALDACLGSIEHVGQITIGDGSLQPGAGVNKSLPSVGHIYITGIVNVGGFMEYLVLQNTRLNLVMKMADIIVKGLAKVAQECEQQRARSCL</sequence>
<protein>
    <recommendedName>
        <fullName evidence="3">Spore protease YyaC</fullName>
    </recommendedName>
</protein>
<dbReference type="RefSeq" id="WP_202623714.1">
    <property type="nucleotide sequence ID" value="NZ_LSRS01000002.1"/>
</dbReference>
<name>A0A9D3AYC2_9FIRM</name>
<dbReference type="NCBIfam" id="TIGR02841">
    <property type="entry name" value="spore_YyaC"/>
    <property type="match status" value="1"/>
</dbReference>
<reference evidence="1" key="1">
    <citation type="submission" date="2016-02" db="EMBL/GenBank/DDBJ databases">
        <title>Draft Genome Sequence of Sporotomaculum syntrophicum Strain FB, a Syntrophic Benzoate Degrader.</title>
        <authorList>
            <person name="Nobu M.K."/>
            <person name="Narihiro T."/>
            <person name="Qiu Y.-L."/>
            <person name="Ohashi A."/>
            <person name="Liu W.-T."/>
            <person name="Yuji S."/>
        </authorList>
    </citation>
    <scope>NUCLEOTIDE SEQUENCE</scope>
    <source>
        <strain evidence="1">FB</strain>
    </source>
</reference>
<accession>A0A9D3AYC2</accession>
<dbReference type="AlphaFoldDB" id="A0A9D3AYC2"/>
<dbReference type="InterPro" id="IPR009665">
    <property type="entry name" value="YyaC"/>
</dbReference>
<comment type="caution">
    <text evidence="1">The sequence shown here is derived from an EMBL/GenBank/DDBJ whole genome shotgun (WGS) entry which is preliminary data.</text>
</comment>